<feature type="domain" description="Peptidase S54 rhomboid" evidence="7">
    <location>
        <begin position="217"/>
        <end position="279"/>
    </location>
</feature>
<comment type="caution">
    <text evidence="8">The sequence shown here is derived from an EMBL/GenBank/DDBJ whole genome shotgun (WGS) entry which is preliminary data.</text>
</comment>
<protein>
    <submittedName>
        <fullName evidence="8">Rhomboid-like protein</fullName>
    </submittedName>
</protein>
<feature type="transmembrane region" description="Helical" evidence="6">
    <location>
        <begin position="170"/>
        <end position="192"/>
    </location>
</feature>
<dbReference type="GO" id="GO:0016020">
    <property type="term" value="C:membrane"/>
    <property type="evidence" value="ECO:0007669"/>
    <property type="project" value="UniProtKB-SubCell"/>
</dbReference>
<keyword evidence="3 6" id="KW-0812">Transmembrane</keyword>
<accession>A0AAD7Q6F2</accession>
<feature type="transmembrane region" description="Helical" evidence="6">
    <location>
        <begin position="226"/>
        <end position="246"/>
    </location>
</feature>
<evidence type="ECO:0000256" key="4">
    <source>
        <dbReference type="ARBA" id="ARBA00022989"/>
    </source>
</evidence>
<name>A0AAD7Q6F2_QUISA</name>
<evidence type="ECO:0000256" key="1">
    <source>
        <dbReference type="ARBA" id="ARBA00004141"/>
    </source>
</evidence>
<sequence>MHLGDLFIVEVFCMTEKDSRDSFRETIQREDKVYNALFATKSNENQLRSLDSYFGKLQNDLKLSQLNSSDKAKQVLNCTVHLRSKKGLESLDAYLGKLNEDENLENNPPSTYVEHITEGNSVPNPLFISKDSEINYDGKEKGFMEIRSGKGESNQRTSQYSQEQDDISSLYTMGILASVNIAVFLFEIASPIKNSDYELFSLPLLYGAKINHLIIDGEWWRLVTPMFLHSGIFDIALSCWALLTFGPQVCRSYGSLNFLLIYILGGVSGNLTSFLHTPEPTCWWDSK</sequence>
<keyword evidence="4 6" id="KW-1133">Transmembrane helix</keyword>
<gene>
    <name evidence="8" type="ORF">O6P43_005599</name>
</gene>
<dbReference type="GO" id="GO:0004252">
    <property type="term" value="F:serine-type endopeptidase activity"/>
    <property type="evidence" value="ECO:0007669"/>
    <property type="project" value="InterPro"/>
</dbReference>
<comment type="similarity">
    <text evidence="2">Belongs to the peptidase S54 family.</text>
</comment>
<evidence type="ECO:0000259" key="7">
    <source>
        <dbReference type="Pfam" id="PF01694"/>
    </source>
</evidence>
<evidence type="ECO:0000256" key="3">
    <source>
        <dbReference type="ARBA" id="ARBA00022692"/>
    </source>
</evidence>
<reference evidence="8" key="1">
    <citation type="journal article" date="2023" name="Science">
        <title>Elucidation of the pathway for biosynthesis of saponin adjuvants from the soapbark tree.</title>
        <authorList>
            <person name="Reed J."/>
            <person name="Orme A."/>
            <person name="El-Demerdash A."/>
            <person name="Owen C."/>
            <person name="Martin L.B.B."/>
            <person name="Misra R.C."/>
            <person name="Kikuchi S."/>
            <person name="Rejzek M."/>
            <person name="Martin A.C."/>
            <person name="Harkess A."/>
            <person name="Leebens-Mack J."/>
            <person name="Louveau T."/>
            <person name="Stephenson M.J."/>
            <person name="Osbourn A."/>
        </authorList>
    </citation>
    <scope>NUCLEOTIDE SEQUENCE</scope>
    <source>
        <strain evidence="8">S10</strain>
    </source>
</reference>
<organism evidence="8 9">
    <name type="scientific">Quillaja saponaria</name>
    <name type="common">Soap bark tree</name>
    <dbReference type="NCBI Taxonomy" id="32244"/>
    <lineage>
        <taxon>Eukaryota</taxon>
        <taxon>Viridiplantae</taxon>
        <taxon>Streptophyta</taxon>
        <taxon>Embryophyta</taxon>
        <taxon>Tracheophyta</taxon>
        <taxon>Spermatophyta</taxon>
        <taxon>Magnoliopsida</taxon>
        <taxon>eudicotyledons</taxon>
        <taxon>Gunneridae</taxon>
        <taxon>Pentapetalae</taxon>
        <taxon>rosids</taxon>
        <taxon>fabids</taxon>
        <taxon>Fabales</taxon>
        <taxon>Quillajaceae</taxon>
        <taxon>Quillaja</taxon>
    </lineage>
</organism>
<dbReference type="InterPro" id="IPR035952">
    <property type="entry name" value="Rhomboid-like_sf"/>
</dbReference>
<dbReference type="Gene3D" id="1.20.1540.10">
    <property type="entry name" value="Rhomboid-like"/>
    <property type="match status" value="1"/>
</dbReference>
<dbReference type="Pfam" id="PF01694">
    <property type="entry name" value="Rhomboid"/>
    <property type="match status" value="1"/>
</dbReference>
<dbReference type="InterPro" id="IPR022764">
    <property type="entry name" value="Peptidase_S54_rhomboid_dom"/>
</dbReference>
<dbReference type="SUPFAM" id="SSF144091">
    <property type="entry name" value="Rhomboid-like"/>
    <property type="match status" value="1"/>
</dbReference>
<dbReference type="PANTHER" id="PTHR43731:SF30">
    <property type="entry name" value="RHOMBOID-LIKE PROTEIN 9, CHLOROPLASTIC"/>
    <property type="match status" value="1"/>
</dbReference>
<comment type="subcellular location">
    <subcellularLocation>
        <location evidence="1">Membrane</location>
        <topology evidence="1">Multi-pass membrane protein</topology>
    </subcellularLocation>
</comment>
<evidence type="ECO:0000313" key="8">
    <source>
        <dbReference type="EMBL" id="KAJ7975717.1"/>
    </source>
</evidence>
<dbReference type="KEGG" id="qsa:O6P43_005599"/>
<evidence type="ECO:0000313" key="9">
    <source>
        <dbReference type="Proteomes" id="UP001163823"/>
    </source>
</evidence>
<dbReference type="Proteomes" id="UP001163823">
    <property type="component" value="Chromosome 3"/>
</dbReference>
<proteinExistence type="inferred from homology"/>
<evidence type="ECO:0000256" key="2">
    <source>
        <dbReference type="ARBA" id="ARBA00009045"/>
    </source>
</evidence>
<feature type="transmembrane region" description="Helical" evidence="6">
    <location>
        <begin position="258"/>
        <end position="277"/>
    </location>
</feature>
<evidence type="ECO:0000256" key="6">
    <source>
        <dbReference type="SAM" id="Phobius"/>
    </source>
</evidence>
<keyword evidence="9" id="KW-1185">Reference proteome</keyword>
<dbReference type="PANTHER" id="PTHR43731">
    <property type="entry name" value="RHOMBOID PROTEASE"/>
    <property type="match status" value="1"/>
</dbReference>
<evidence type="ECO:0000256" key="5">
    <source>
        <dbReference type="ARBA" id="ARBA00023136"/>
    </source>
</evidence>
<keyword evidence="5 6" id="KW-0472">Membrane</keyword>
<dbReference type="InterPro" id="IPR050925">
    <property type="entry name" value="Rhomboid_protease_S54"/>
</dbReference>
<dbReference type="EMBL" id="JARAOO010000003">
    <property type="protein sequence ID" value="KAJ7975717.1"/>
    <property type="molecule type" value="Genomic_DNA"/>
</dbReference>
<dbReference type="AlphaFoldDB" id="A0AAD7Q6F2"/>